<protein>
    <submittedName>
        <fullName evidence="1">Uncharacterized protein</fullName>
    </submittedName>
</protein>
<reference evidence="1" key="1">
    <citation type="submission" date="2021-06" db="EMBL/GenBank/DDBJ databases">
        <authorList>
            <person name="Hodson N. C."/>
            <person name="Mongue J. A."/>
            <person name="Jaron S. K."/>
        </authorList>
    </citation>
    <scope>NUCLEOTIDE SEQUENCE</scope>
</reference>
<dbReference type="EMBL" id="CAJVCH010049299">
    <property type="protein sequence ID" value="CAG7717880.1"/>
    <property type="molecule type" value="Genomic_DNA"/>
</dbReference>
<organism evidence="1 2">
    <name type="scientific">Allacma fusca</name>
    <dbReference type="NCBI Taxonomy" id="39272"/>
    <lineage>
        <taxon>Eukaryota</taxon>
        <taxon>Metazoa</taxon>
        <taxon>Ecdysozoa</taxon>
        <taxon>Arthropoda</taxon>
        <taxon>Hexapoda</taxon>
        <taxon>Collembola</taxon>
        <taxon>Symphypleona</taxon>
        <taxon>Sminthuridae</taxon>
        <taxon>Allacma</taxon>
    </lineage>
</organism>
<dbReference type="AlphaFoldDB" id="A0A8J2JCZ4"/>
<comment type="caution">
    <text evidence="1">The sequence shown here is derived from an EMBL/GenBank/DDBJ whole genome shotgun (WGS) entry which is preliminary data.</text>
</comment>
<sequence>SDEALETLGNIGVLLQLLQRPSESQRVMKQVVDKSTAARGANDKRTRFSKVLQANMLREEKQVPRSIEILTEVYNFEKTLPSNDRTFTIRSL</sequence>
<dbReference type="Proteomes" id="UP000708208">
    <property type="component" value="Unassembled WGS sequence"/>
</dbReference>
<name>A0A8J2JCZ4_9HEXA</name>
<gene>
    <name evidence="1" type="ORF">AFUS01_LOCUS7314</name>
</gene>
<feature type="non-terminal residue" evidence="1">
    <location>
        <position position="92"/>
    </location>
</feature>
<feature type="non-terminal residue" evidence="1">
    <location>
        <position position="1"/>
    </location>
</feature>
<evidence type="ECO:0000313" key="1">
    <source>
        <dbReference type="EMBL" id="CAG7717880.1"/>
    </source>
</evidence>
<evidence type="ECO:0000313" key="2">
    <source>
        <dbReference type="Proteomes" id="UP000708208"/>
    </source>
</evidence>
<accession>A0A8J2JCZ4</accession>
<proteinExistence type="predicted"/>
<dbReference type="OrthoDB" id="7616244at2759"/>
<keyword evidence="2" id="KW-1185">Reference proteome</keyword>